<name>A0A1W1H7U5_9BACT</name>
<evidence type="ECO:0000259" key="6">
    <source>
        <dbReference type="Pfam" id="PF13458"/>
    </source>
</evidence>
<dbReference type="PANTHER" id="PTHR30483:SF6">
    <property type="entry name" value="PERIPLASMIC BINDING PROTEIN OF ABC TRANSPORTER FOR NATURAL AMINO ACIDS"/>
    <property type="match status" value="1"/>
</dbReference>
<keyword evidence="5" id="KW-0812">Transmembrane</keyword>
<dbReference type="SUPFAM" id="SSF53822">
    <property type="entry name" value="Periplasmic binding protein-like I"/>
    <property type="match status" value="1"/>
</dbReference>
<dbReference type="Gene3D" id="3.40.50.2300">
    <property type="match status" value="2"/>
</dbReference>
<dbReference type="CDD" id="cd19983">
    <property type="entry name" value="PBP1_ABC_HAAT-like"/>
    <property type="match status" value="1"/>
</dbReference>
<dbReference type="InterPro" id="IPR051010">
    <property type="entry name" value="BCAA_transport"/>
</dbReference>
<dbReference type="RefSeq" id="WP_080804930.1">
    <property type="nucleotide sequence ID" value="NZ_LT828549.1"/>
</dbReference>
<keyword evidence="8" id="KW-1185">Reference proteome</keyword>
<accession>A0A1W1H7U5</accession>
<dbReference type="InterPro" id="IPR000709">
    <property type="entry name" value="Leu_Ile_Val-bd"/>
</dbReference>
<dbReference type="Proteomes" id="UP000191931">
    <property type="component" value="Unassembled WGS sequence"/>
</dbReference>
<dbReference type="GO" id="GO:0006865">
    <property type="term" value="P:amino acid transport"/>
    <property type="evidence" value="ECO:0007669"/>
    <property type="project" value="UniProtKB-KW"/>
</dbReference>
<dbReference type="PRINTS" id="PR00337">
    <property type="entry name" value="LEUILEVALBP"/>
</dbReference>
<evidence type="ECO:0000256" key="4">
    <source>
        <dbReference type="ARBA" id="ARBA00022970"/>
    </source>
</evidence>
<comment type="similarity">
    <text evidence="1">Belongs to the leucine-binding protein family.</text>
</comment>
<dbReference type="AlphaFoldDB" id="A0A1W1H7U5"/>
<evidence type="ECO:0000256" key="3">
    <source>
        <dbReference type="ARBA" id="ARBA00022729"/>
    </source>
</evidence>
<keyword evidence="3" id="KW-0732">Signal</keyword>
<dbReference type="PANTHER" id="PTHR30483">
    <property type="entry name" value="LEUCINE-SPECIFIC-BINDING PROTEIN"/>
    <property type="match status" value="1"/>
</dbReference>
<dbReference type="InterPro" id="IPR028082">
    <property type="entry name" value="Peripla_BP_I"/>
</dbReference>
<evidence type="ECO:0000313" key="8">
    <source>
        <dbReference type="Proteomes" id="UP000191931"/>
    </source>
</evidence>
<keyword evidence="5" id="KW-0472">Membrane</keyword>
<keyword evidence="7" id="KW-0675">Receptor</keyword>
<evidence type="ECO:0000256" key="2">
    <source>
        <dbReference type="ARBA" id="ARBA00022448"/>
    </source>
</evidence>
<feature type="transmembrane region" description="Helical" evidence="5">
    <location>
        <begin position="12"/>
        <end position="31"/>
    </location>
</feature>
<protein>
    <submittedName>
        <fullName evidence="7">Extracellular ligand-binding receptor</fullName>
    </submittedName>
</protein>
<evidence type="ECO:0000313" key="7">
    <source>
        <dbReference type="EMBL" id="SLM28547.1"/>
    </source>
</evidence>
<evidence type="ECO:0000256" key="1">
    <source>
        <dbReference type="ARBA" id="ARBA00010062"/>
    </source>
</evidence>
<proteinExistence type="inferred from homology"/>
<sequence length="386" mass="42661">MLSKKIEPAPHFINRLFPVFFSIFALLFSPACEKEPPPLKIGFSGCITGQLADLGIAGRNAVTLAVEEINRAGGINGRKIELIVKDDANTPETAIRVDRELIAEGVVAIIGHVTSSMSIAALPVANKNKIIMLSPTSTTNELSGKDDYFFRVTSPDRIQSEIMAKHAFNKLNLRRVACLYDLSNRGFTQGWADNFRTLFEQLGGTVAVSVTFHAKEKFSYLEIAGQLMNFQPDSILIISGALHTAMFCQQIRKTTPDIPILSSGWAGTNELIHQGGSSVEGIIFPQVFNQNSRHLPYLTFRESYRERFMIEPNFASMCSYEAATFLFNILDGWDGKSDLKQILLDHSTHQGLQGEISLDKYGDASRSQFIVTVNDGSFAIVDTIMP</sequence>
<reference evidence="7 8" key="1">
    <citation type="submission" date="2017-03" db="EMBL/GenBank/DDBJ databases">
        <authorList>
            <person name="Afonso C.L."/>
            <person name="Miller P.J."/>
            <person name="Scott M.A."/>
            <person name="Spackman E."/>
            <person name="Goraichik I."/>
            <person name="Dimitrov K.M."/>
            <person name="Suarez D.L."/>
            <person name="Swayne D.E."/>
        </authorList>
    </citation>
    <scope>NUCLEOTIDE SEQUENCE [LARGE SCALE GENOMIC DNA]</scope>
    <source>
        <strain evidence="7">PRJEB14757</strain>
    </source>
</reference>
<evidence type="ECO:0000256" key="5">
    <source>
        <dbReference type="SAM" id="Phobius"/>
    </source>
</evidence>
<dbReference type="Pfam" id="PF13458">
    <property type="entry name" value="Peripla_BP_6"/>
    <property type="match status" value="1"/>
</dbReference>
<keyword evidence="5" id="KW-1133">Transmembrane helix</keyword>
<feature type="domain" description="Leucine-binding protein" evidence="6">
    <location>
        <begin position="38"/>
        <end position="329"/>
    </location>
</feature>
<keyword evidence="2" id="KW-0813">Transport</keyword>
<dbReference type="OrthoDB" id="9783240at2"/>
<organism evidence="7 8">
    <name type="scientific">Desulfamplus magnetovallimortis</name>
    <dbReference type="NCBI Taxonomy" id="1246637"/>
    <lineage>
        <taxon>Bacteria</taxon>
        <taxon>Pseudomonadati</taxon>
        <taxon>Thermodesulfobacteriota</taxon>
        <taxon>Desulfobacteria</taxon>
        <taxon>Desulfobacterales</taxon>
        <taxon>Desulfobacteraceae</taxon>
        <taxon>Desulfamplus</taxon>
    </lineage>
</organism>
<dbReference type="InterPro" id="IPR028081">
    <property type="entry name" value="Leu-bd"/>
</dbReference>
<dbReference type="EMBL" id="FWEV01000045">
    <property type="protein sequence ID" value="SLM28547.1"/>
    <property type="molecule type" value="Genomic_DNA"/>
</dbReference>
<gene>
    <name evidence="7" type="ORF">MTBBW1_1390007</name>
</gene>
<keyword evidence="4" id="KW-0029">Amino-acid transport</keyword>
<dbReference type="STRING" id="1246637.MTBBW1_1390007"/>